<evidence type="ECO:0000259" key="2">
    <source>
        <dbReference type="PROSITE" id="PS51192"/>
    </source>
</evidence>
<evidence type="ECO:0000256" key="1">
    <source>
        <dbReference type="SAM" id="MobiDB-lite"/>
    </source>
</evidence>
<organism evidence="3 4">
    <name type="scientific">Paracraurococcus ruber</name>
    <dbReference type="NCBI Taxonomy" id="77675"/>
    <lineage>
        <taxon>Bacteria</taxon>
        <taxon>Pseudomonadati</taxon>
        <taxon>Pseudomonadota</taxon>
        <taxon>Alphaproteobacteria</taxon>
        <taxon>Acetobacterales</taxon>
        <taxon>Roseomonadaceae</taxon>
        <taxon>Paracraurococcus</taxon>
    </lineage>
</organism>
<reference evidence="3 4" key="1">
    <citation type="journal article" date="2020" name="Microorganisms">
        <title>Osmotic Adaptation and Compatible Solute Biosynthesis of Phototrophic Bacteria as Revealed from Genome Analyses.</title>
        <authorList>
            <person name="Imhoff J.F."/>
            <person name="Rahn T."/>
            <person name="Kunzel S."/>
            <person name="Keller A."/>
            <person name="Neulinger S.C."/>
        </authorList>
    </citation>
    <scope>NUCLEOTIDE SEQUENCE [LARGE SCALE GENOMIC DNA]</scope>
    <source>
        <strain evidence="3 4">DSM 15382</strain>
    </source>
</reference>
<dbReference type="SUPFAM" id="SSF52540">
    <property type="entry name" value="P-loop containing nucleoside triphosphate hydrolases"/>
    <property type="match status" value="1"/>
</dbReference>
<dbReference type="InterPro" id="IPR050742">
    <property type="entry name" value="Helicase_Restrict-Modif_Enz"/>
</dbReference>
<feature type="domain" description="Helicase ATP-binding" evidence="2">
    <location>
        <begin position="20"/>
        <end position="193"/>
    </location>
</feature>
<dbReference type="PANTHER" id="PTHR47396:SF1">
    <property type="entry name" value="ATP-DEPENDENT HELICASE IRC3-RELATED"/>
    <property type="match status" value="1"/>
</dbReference>
<dbReference type="Pfam" id="PF04851">
    <property type="entry name" value="ResIII"/>
    <property type="match status" value="1"/>
</dbReference>
<comment type="caution">
    <text evidence="3">The sequence shown here is derived from an EMBL/GenBank/DDBJ whole genome shotgun (WGS) entry which is preliminary data.</text>
</comment>
<feature type="compositionally biased region" description="Basic and acidic residues" evidence="1">
    <location>
        <begin position="436"/>
        <end position="459"/>
    </location>
</feature>
<gene>
    <name evidence="3" type="ORF">CKO45_09545</name>
</gene>
<dbReference type="Proteomes" id="UP000697995">
    <property type="component" value="Unassembled WGS sequence"/>
</dbReference>
<dbReference type="PROSITE" id="PS51192">
    <property type="entry name" value="HELICASE_ATP_BIND_1"/>
    <property type="match status" value="1"/>
</dbReference>
<accession>A0ABS1CVU8</accession>
<dbReference type="GO" id="GO:0004519">
    <property type="term" value="F:endonuclease activity"/>
    <property type="evidence" value="ECO:0007669"/>
    <property type="project" value="UniProtKB-KW"/>
</dbReference>
<protein>
    <submittedName>
        <fullName evidence="3">Restriction endonuclease subunit R</fullName>
    </submittedName>
</protein>
<feature type="region of interest" description="Disordered" evidence="1">
    <location>
        <begin position="436"/>
        <end position="461"/>
    </location>
</feature>
<dbReference type="InterPro" id="IPR014001">
    <property type="entry name" value="Helicase_ATP-bd"/>
</dbReference>
<keyword evidence="3" id="KW-0378">Hydrolase</keyword>
<dbReference type="InterPro" id="IPR027417">
    <property type="entry name" value="P-loop_NTPase"/>
</dbReference>
<sequence>MHRALRSHQQQLAGLVEAIATGQTDLADILAAVTPGGGKSLLPVIAAARLMAAGVVERVCWIVPRDSLRLQAEEAFADPTWRAALGHGVSVRAAENAPDPCRGLQGWITTYQGVAAAPDLHLQEFRRHRTLLVVDEVHHLPAEAIAEAPEEAAWSRAILPLLEHAAVRLLLSGTLERADGRPILWLPYRKGAGARVREVDLQAPGFAVIGYSRAQALAEKAVLPVDFGALDGEAEWLDEERRRTGPHPISGPPEVGRAALFTALRTGFARDLLRRAFAATRDLRAERRLRLGLAAGETGMGLGKLLVVAPDQENARQYLGWLRGWLPKDQAGTVARIATSDEKDAQEVLAAFRLRPEPSVLVTVAMAYEGLDAPGVSVCAALTHIRSRAWLEQMIARATRVDFAAGPYETQRAVVLHPDDLLFRRFRERIEREQGTLAREKARRRQGELEIGPEGEREPPIVPLSSNATALHWHRLAPGPEFAAARPVAEAAPAETPSARERALRSRIGQMVAAQVLEDEGGLRIPRGGVAHHAYAAVLKRVMGKGRAEMSLAELEATLAWLERNRIADHLALLEGDSRYGWTVRQRRFDFNAGR</sequence>
<proteinExistence type="predicted"/>
<dbReference type="InterPro" id="IPR006935">
    <property type="entry name" value="Helicase/UvrB_N"/>
</dbReference>
<keyword evidence="3" id="KW-0540">Nuclease</keyword>
<dbReference type="Gene3D" id="3.40.50.300">
    <property type="entry name" value="P-loop containing nucleotide triphosphate hydrolases"/>
    <property type="match status" value="2"/>
</dbReference>
<dbReference type="PANTHER" id="PTHR47396">
    <property type="entry name" value="TYPE I RESTRICTION ENZYME ECOKI R PROTEIN"/>
    <property type="match status" value="1"/>
</dbReference>
<keyword evidence="3" id="KW-0255">Endonuclease</keyword>
<keyword evidence="4" id="KW-1185">Reference proteome</keyword>
<dbReference type="EMBL" id="NRSG01000053">
    <property type="protein sequence ID" value="MBK1658473.1"/>
    <property type="molecule type" value="Genomic_DNA"/>
</dbReference>
<dbReference type="RefSeq" id="WP_133219830.1">
    <property type="nucleotide sequence ID" value="NZ_NRSG01000053.1"/>
</dbReference>
<evidence type="ECO:0000313" key="4">
    <source>
        <dbReference type="Proteomes" id="UP000697995"/>
    </source>
</evidence>
<evidence type="ECO:0000313" key="3">
    <source>
        <dbReference type="EMBL" id="MBK1658473.1"/>
    </source>
</evidence>
<name>A0ABS1CVU8_9PROT</name>